<dbReference type="AlphaFoldDB" id="A8ZYF2"/>
<proteinExistence type="predicted"/>
<dbReference type="HOGENOM" id="CLU_1989045_0_0_7"/>
<dbReference type="KEGG" id="dol:Dole_2874"/>
<evidence type="ECO:0000313" key="3">
    <source>
        <dbReference type="Proteomes" id="UP000008561"/>
    </source>
</evidence>
<dbReference type="InterPro" id="IPR037523">
    <property type="entry name" value="VOC_core"/>
</dbReference>
<keyword evidence="3" id="KW-1185">Reference proteome</keyword>
<dbReference type="Proteomes" id="UP000008561">
    <property type="component" value="Chromosome"/>
</dbReference>
<dbReference type="GO" id="GO:0051213">
    <property type="term" value="F:dioxygenase activity"/>
    <property type="evidence" value="ECO:0007669"/>
    <property type="project" value="UniProtKB-KW"/>
</dbReference>
<feature type="domain" description="VOC" evidence="1">
    <location>
        <begin position="6"/>
        <end position="119"/>
    </location>
</feature>
<protein>
    <submittedName>
        <fullName evidence="2">Glyoxalase/bleomycin resistance protein/dioxygenase</fullName>
    </submittedName>
</protein>
<accession>A8ZYF2</accession>
<name>A8ZYF2_DESOH</name>
<dbReference type="eggNOG" id="COG0346">
    <property type="taxonomic scope" value="Bacteria"/>
</dbReference>
<dbReference type="OrthoDB" id="9791602at2"/>
<gene>
    <name evidence="2" type="ordered locus">Dole_2874</name>
</gene>
<evidence type="ECO:0000313" key="2">
    <source>
        <dbReference type="EMBL" id="ABW68677.1"/>
    </source>
</evidence>
<dbReference type="Pfam" id="PF00903">
    <property type="entry name" value="Glyoxalase"/>
    <property type="match status" value="1"/>
</dbReference>
<dbReference type="Gene3D" id="3.10.180.10">
    <property type="entry name" value="2,3-Dihydroxybiphenyl 1,2-Dioxygenase, domain 1"/>
    <property type="match status" value="1"/>
</dbReference>
<reference evidence="2 3" key="1">
    <citation type="submission" date="2007-10" db="EMBL/GenBank/DDBJ databases">
        <title>Complete sequence of Desulfococcus oleovorans Hxd3.</title>
        <authorList>
            <consortium name="US DOE Joint Genome Institute"/>
            <person name="Copeland A."/>
            <person name="Lucas S."/>
            <person name="Lapidus A."/>
            <person name="Barry K."/>
            <person name="Glavina del Rio T."/>
            <person name="Dalin E."/>
            <person name="Tice H."/>
            <person name="Pitluck S."/>
            <person name="Kiss H."/>
            <person name="Brettin T."/>
            <person name="Bruce D."/>
            <person name="Detter J.C."/>
            <person name="Han C."/>
            <person name="Schmutz J."/>
            <person name="Larimer F."/>
            <person name="Land M."/>
            <person name="Hauser L."/>
            <person name="Kyrpides N."/>
            <person name="Kim E."/>
            <person name="Wawrik B."/>
            <person name="Richardson P."/>
        </authorList>
    </citation>
    <scope>NUCLEOTIDE SEQUENCE [LARGE SCALE GENOMIC DNA]</scope>
    <source>
        <strain evidence="3">DSM 6200 / JCM 39069 / Hxd3</strain>
    </source>
</reference>
<evidence type="ECO:0000259" key="1">
    <source>
        <dbReference type="PROSITE" id="PS51819"/>
    </source>
</evidence>
<dbReference type="SUPFAM" id="SSF54593">
    <property type="entry name" value="Glyoxalase/Bleomycin resistance protein/Dihydroxybiphenyl dioxygenase"/>
    <property type="match status" value="1"/>
</dbReference>
<dbReference type="PROSITE" id="PS51819">
    <property type="entry name" value="VOC"/>
    <property type="match status" value="1"/>
</dbReference>
<dbReference type="InterPro" id="IPR029068">
    <property type="entry name" value="Glyas_Bleomycin-R_OHBP_Dase"/>
</dbReference>
<dbReference type="InterPro" id="IPR004360">
    <property type="entry name" value="Glyas_Fos-R_dOase_dom"/>
</dbReference>
<sequence length="125" mass="14103">MRCPLKNANTILYCTRWEETVSFYKDGLGLGVTFSTGWFVEFALTGSARLSIADARHATVRTGPEKGMTLSLEVDDLQATWNALRDAGLGPGEIKSHAWNARVFYLFDPEGHRLEFWQRCVPPHE</sequence>
<dbReference type="RefSeq" id="WP_012176288.1">
    <property type="nucleotide sequence ID" value="NC_009943.1"/>
</dbReference>
<dbReference type="EMBL" id="CP000859">
    <property type="protein sequence ID" value="ABW68677.1"/>
    <property type="molecule type" value="Genomic_DNA"/>
</dbReference>
<dbReference type="STRING" id="96561.Dole_2874"/>
<organism evidence="2 3">
    <name type="scientific">Desulfosudis oleivorans (strain DSM 6200 / JCM 39069 / Hxd3)</name>
    <name type="common">Desulfococcus oleovorans</name>
    <dbReference type="NCBI Taxonomy" id="96561"/>
    <lineage>
        <taxon>Bacteria</taxon>
        <taxon>Pseudomonadati</taxon>
        <taxon>Thermodesulfobacteriota</taxon>
        <taxon>Desulfobacteria</taxon>
        <taxon>Desulfobacterales</taxon>
        <taxon>Desulfosudaceae</taxon>
        <taxon>Desulfosudis</taxon>
    </lineage>
</organism>
<keyword evidence="2" id="KW-0560">Oxidoreductase</keyword>
<keyword evidence="2" id="KW-0223">Dioxygenase</keyword>